<reference evidence="7 8" key="1">
    <citation type="submission" date="2017-05" db="EMBL/GenBank/DDBJ databases">
        <authorList>
            <person name="Varghese N."/>
            <person name="Submissions S."/>
        </authorList>
    </citation>
    <scope>NUCLEOTIDE SEQUENCE [LARGE SCALE GENOMIC DNA]</scope>
    <source>
        <strain evidence="7 8">DSM 45474</strain>
    </source>
</reference>
<evidence type="ECO:0000256" key="1">
    <source>
        <dbReference type="ARBA" id="ARBA00004651"/>
    </source>
</evidence>
<protein>
    <submittedName>
        <fullName evidence="7">Threonine/homoserine/homoserine lactone efflux protein</fullName>
    </submittedName>
</protein>
<evidence type="ECO:0000313" key="8">
    <source>
        <dbReference type="Proteomes" id="UP000315636"/>
    </source>
</evidence>
<feature type="transmembrane region" description="Helical" evidence="6">
    <location>
        <begin position="119"/>
        <end position="140"/>
    </location>
</feature>
<evidence type="ECO:0000313" key="7">
    <source>
        <dbReference type="EMBL" id="SMO95268.1"/>
    </source>
</evidence>
<keyword evidence="8" id="KW-1185">Reference proteome</keyword>
<dbReference type="Proteomes" id="UP000315636">
    <property type="component" value="Unassembled WGS sequence"/>
</dbReference>
<dbReference type="PANTHER" id="PTHR30086:SF20">
    <property type="entry name" value="ARGININE EXPORTER PROTEIN ARGO-RELATED"/>
    <property type="match status" value="1"/>
</dbReference>
<feature type="transmembrane region" description="Helical" evidence="6">
    <location>
        <begin position="152"/>
        <end position="177"/>
    </location>
</feature>
<dbReference type="GO" id="GO:0005886">
    <property type="term" value="C:plasma membrane"/>
    <property type="evidence" value="ECO:0007669"/>
    <property type="project" value="UniProtKB-SubCell"/>
</dbReference>
<dbReference type="AlphaFoldDB" id="A0A521FGE4"/>
<keyword evidence="4 6" id="KW-1133">Transmembrane helix</keyword>
<dbReference type="EMBL" id="FXTI01000019">
    <property type="protein sequence ID" value="SMO95268.1"/>
    <property type="molecule type" value="Genomic_DNA"/>
</dbReference>
<evidence type="ECO:0000256" key="4">
    <source>
        <dbReference type="ARBA" id="ARBA00022989"/>
    </source>
</evidence>
<feature type="transmembrane region" description="Helical" evidence="6">
    <location>
        <begin position="40"/>
        <end position="64"/>
    </location>
</feature>
<keyword evidence="5 6" id="KW-0472">Membrane</keyword>
<gene>
    <name evidence="7" type="ORF">SAMN06264849_11928</name>
</gene>
<evidence type="ECO:0000256" key="2">
    <source>
        <dbReference type="ARBA" id="ARBA00022475"/>
    </source>
</evidence>
<feature type="transmembrane region" description="Helical" evidence="6">
    <location>
        <begin position="6"/>
        <end position="28"/>
    </location>
</feature>
<proteinExistence type="predicted"/>
<dbReference type="GO" id="GO:0015171">
    <property type="term" value="F:amino acid transmembrane transporter activity"/>
    <property type="evidence" value="ECO:0007669"/>
    <property type="project" value="TreeGrafter"/>
</dbReference>
<evidence type="ECO:0000256" key="3">
    <source>
        <dbReference type="ARBA" id="ARBA00022692"/>
    </source>
</evidence>
<sequence length="211" mass="23011">MEWTSLLSFIGFSVLLTLMPGPDLLFVMTQSLTHRPMHGFAVAAGLCTGLVVHTTAAALGISAILVHSSLAFSILKFAGALYLFYLAWQSLCESGSGSPESVSLTEERTSLFALYRRGIWMNLLNPKVSLFFLAFLPQFVSAEAGSVPAQMVLLGVLFMIQAFLVFVTVSLTAHWIGQKLFHRGFGGTWLSRGKAGIYALLGMRLLLMDQE</sequence>
<evidence type="ECO:0000256" key="5">
    <source>
        <dbReference type="ARBA" id="ARBA00023136"/>
    </source>
</evidence>
<dbReference type="InterPro" id="IPR001123">
    <property type="entry name" value="LeuE-type"/>
</dbReference>
<keyword evidence="3 6" id="KW-0812">Transmembrane</keyword>
<accession>A0A521FGE4</accession>
<dbReference type="Pfam" id="PF01810">
    <property type="entry name" value="LysE"/>
    <property type="match status" value="1"/>
</dbReference>
<feature type="transmembrane region" description="Helical" evidence="6">
    <location>
        <begin position="70"/>
        <end position="88"/>
    </location>
</feature>
<keyword evidence="2" id="KW-1003">Cell membrane</keyword>
<organism evidence="7 8">
    <name type="scientific">Melghirimyces algeriensis</name>
    <dbReference type="NCBI Taxonomy" id="910412"/>
    <lineage>
        <taxon>Bacteria</taxon>
        <taxon>Bacillati</taxon>
        <taxon>Bacillota</taxon>
        <taxon>Bacilli</taxon>
        <taxon>Bacillales</taxon>
        <taxon>Thermoactinomycetaceae</taxon>
        <taxon>Melghirimyces</taxon>
    </lineage>
</organism>
<evidence type="ECO:0000256" key="6">
    <source>
        <dbReference type="SAM" id="Phobius"/>
    </source>
</evidence>
<comment type="subcellular location">
    <subcellularLocation>
        <location evidence="1">Cell membrane</location>
        <topology evidence="1">Multi-pass membrane protein</topology>
    </subcellularLocation>
</comment>
<name>A0A521FGE4_9BACL</name>
<dbReference type="PANTHER" id="PTHR30086">
    <property type="entry name" value="ARGININE EXPORTER PROTEIN ARGO"/>
    <property type="match status" value="1"/>
</dbReference>
<dbReference type="RefSeq" id="WP_221930200.1">
    <property type="nucleotide sequence ID" value="NZ_FXTI01000019.1"/>
</dbReference>
<dbReference type="PIRSF" id="PIRSF006324">
    <property type="entry name" value="LeuE"/>
    <property type="match status" value="1"/>
</dbReference>